<dbReference type="OrthoDB" id="177316at2"/>
<comment type="similarity">
    <text evidence="1 2">Belongs to the OprB family.</text>
</comment>
<dbReference type="InterPro" id="IPR038673">
    <property type="entry name" value="OprB_sf"/>
</dbReference>
<dbReference type="Pfam" id="PF04966">
    <property type="entry name" value="OprB"/>
    <property type="match status" value="1"/>
</dbReference>
<dbReference type="RefSeq" id="WP_145244116.1">
    <property type="nucleotide sequence ID" value="NZ_CP036273.1"/>
</dbReference>
<evidence type="ECO:0000256" key="1">
    <source>
        <dbReference type="ARBA" id="ARBA00008769"/>
    </source>
</evidence>
<dbReference type="PANTHER" id="PTHR37944:SF1">
    <property type="entry name" value="PORIN B"/>
    <property type="match status" value="1"/>
</dbReference>
<dbReference type="GO" id="GO:0015288">
    <property type="term" value="F:porin activity"/>
    <property type="evidence" value="ECO:0007669"/>
    <property type="project" value="InterPro"/>
</dbReference>
<dbReference type="Gene3D" id="2.40.160.180">
    <property type="entry name" value="Carbohydrate-selective porin OprB"/>
    <property type="match status" value="1"/>
</dbReference>
<dbReference type="EMBL" id="CP036273">
    <property type="protein sequence ID" value="QDU23905.1"/>
    <property type="molecule type" value="Genomic_DNA"/>
</dbReference>
<feature type="signal peptide" evidence="2">
    <location>
        <begin position="1"/>
        <end position="22"/>
    </location>
</feature>
<dbReference type="Proteomes" id="UP000319576">
    <property type="component" value="Chromosome"/>
</dbReference>
<evidence type="ECO:0000313" key="4">
    <source>
        <dbReference type="Proteomes" id="UP000319576"/>
    </source>
</evidence>
<accession>A0A517Y2C7</accession>
<dbReference type="InterPro" id="IPR052932">
    <property type="entry name" value="OprB_Porin"/>
</dbReference>
<dbReference type="PROSITE" id="PS51318">
    <property type="entry name" value="TAT"/>
    <property type="match status" value="1"/>
</dbReference>
<dbReference type="PANTHER" id="PTHR37944">
    <property type="entry name" value="PORIN B"/>
    <property type="match status" value="1"/>
</dbReference>
<dbReference type="InterPro" id="IPR007049">
    <property type="entry name" value="Carb-sel_porin_OprB"/>
</dbReference>
<protein>
    <submittedName>
        <fullName evidence="3">Porin B</fullName>
    </submittedName>
</protein>
<dbReference type="InterPro" id="IPR006311">
    <property type="entry name" value="TAT_signal"/>
</dbReference>
<dbReference type="GO" id="GO:0008643">
    <property type="term" value="P:carbohydrate transport"/>
    <property type="evidence" value="ECO:0007669"/>
    <property type="project" value="InterPro"/>
</dbReference>
<evidence type="ECO:0000313" key="3">
    <source>
        <dbReference type="EMBL" id="QDU23905.1"/>
    </source>
</evidence>
<keyword evidence="4" id="KW-1185">Reference proteome</keyword>
<proteinExistence type="inferred from homology"/>
<dbReference type="GO" id="GO:0016020">
    <property type="term" value="C:membrane"/>
    <property type="evidence" value="ECO:0007669"/>
    <property type="project" value="InterPro"/>
</dbReference>
<dbReference type="KEGG" id="uli:ETAA1_59150"/>
<name>A0A517Y2C7_9BACT</name>
<dbReference type="AlphaFoldDB" id="A0A517Y2C7"/>
<sequence length="487" mass="52219" precursor="true">MSRRAFLAACAALLGVAPAARAQAPADVPPVPAVQPAPGDAPPGLNGLYPTIRPAEGVAPLPTGGAAACPTCDLRGHDLWTRPTLTGDWGGLRPNLRDHGVQFNASVTQFGFGLGGGINSPRVPPLLGQGDTSAYTGRGDYELLFDLEKFGGLPKGTLTVRAQNWWGQYGNVSLNTGAFPPAVFPAALPPVPNDPGVPMLTDFFVTQPFSPNFVVFAGKKNVIGAADQDDFAGGNGTVQFMNQAFIANPAFLLALPYTGFTAGVVSPQEWGAVSAYVYDPQNRTKDFFRFDDLFSTGVIVGTEVKLKTNFFELPGEQHVGGIWKHLALTNLAFNEPPPGVYPYQAVGGSPTLNDSYTVYYGFDQYVQVYSEDTKRGWGLFGRASISDGNPTPIRYFLSAGVGGYSPIRHRQGDQFGVGFYYTGLSQEFGPRPRAAFGPRDGYGLEVFYNVRVTPWMSLTPDFQIVKPEAGAIADMAYIGGFRLKLDF</sequence>
<reference evidence="3 4" key="1">
    <citation type="submission" date="2019-02" db="EMBL/GenBank/DDBJ databases">
        <title>Deep-cultivation of Planctomycetes and their phenomic and genomic characterization uncovers novel biology.</title>
        <authorList>
            <person name="Wiegand S."/>
            <person name="Jogler M."/>
            <person name="Boedeker C."/>
            <person name="Pinto D."/>
            <person name="Vollmers J."/>
            <person name="Rivas-Marin E."/>
            <person name="Kohn T."/>
            <person name="Peeters S.H."/>
            <person name="Heuer A."/>
            <person name="Rast P."/>
            <person name="Oberbeckmann S."/>
            <person name="Bunk B."/>
            <person name="Jeske O."/>
            <person name="Meyerdierks A."/>
            <person name="Storesund J.E."/>
            <person name="Kallscheuer N."/>
            <person name="Luecker S."/>
            <person name="Lage O.M."/>
            <person name="Pohl T."/>
            <person name="Merkel B.J."/>
            <person name="Hornburger P."/>
            <person name="Mueller R.-W."/>
            <person name="Bruemmer F."/>
            <person name="Labrenz M."/>
            <person name="Spormann A.M."/>
            <person name="Op den Camp H."/>
            <person name="Overmann J."/>
            <person name="Amann R."/>
            <person name="Jetten M.S.M."/>
            <person name="Mascher T."/>
            <person name="Medema M.H."/>
            <person name="Devos D.P."/>
            <person name="Kaster A.-K."/>
            <person name="Ovreas L."/>
            <person name="Rohde M."/>
            <person name="Galperin M.Y."/>
            <person name="Jogler C."/>
        </authorList>
    </citation>
    <scope>NUCLEOTIDE SEQUENCE [LARGE SCALE GENOMIC DNA]</scope>
    <source>
        <strain evidence="3 4">ETA_A1</strain>
    </source>
</reference>
<keyword evidence="2" id="KW-0732">Signal</keyword>
<evidence type="ECO:0000256" key="2">
    <source>
        <dbReference type="RuleBase" id="RU363072"/>
    </source>
</evidence>
<gene>
    <name evidence="3" type="primary">oprB</name>
    <name evidence="3" type="ORF">ETAA1_59150</name>
</gene>
<organism evidence="3 4">
    <name type="scientific">Urbifossiella limnaea</name>
    <dbReference type="NCBI Taxonomy" id="2528023"/>
    <lineage>
        <taxon>Bacteria</taxon>
        <taxon>Pseudomonadati</taxon>
        <taxon>Planctomycetota</taxon>
        <taxon>Planctomycetia</taxon>
        <taxon>Gemmatales</taxon>
        <taxon>Gemmataceae</taxon>
        <taxon>Urbifossiella</taxon>
    </lineage>
</organism>
<feature type="chain" id="PRO_5022265212" evidence="2">
    <location>
        <begin position="23"/>
        <end position="487"/>
    </location>
</feature>